<keyword evidence="2" id="KW-1185">Reference proteome</keyword>
<name>A0ABT7GV90_9ACTN</name>
<gene>
    <name evidence="1" type="ORF">QEZ40_002482</name>
</gene>
<organism evidence="1 2">
    <name type="scientific">Streptomyces katrae</name>
    <dbReference type="NCBI Taxonomy" id="68223"/>
    <lineage>
        <taxon>Bacteria</taxon>
        <taxon>Bacillati</taxon>
        <taxon>Actinomycetota</taxon>
        <taxon>Actinomycetes</taxon>
        <taxon>Kitasatosporales</taxon>
        <taxon>Streptomycetaceae</taxon>
        <taxon>Streptomyces</taxon>
    </lineage>
</organism>
<sequence length="54" mass="5937">MESRRIVDAVHAEALADLADEDRSCLLRVLGRLAQGPLAVPAETSRPARRARQQ</sequence>
<evidence type="ECO:0008006" key="3">
    <source>
        <dbReference type="Google" id="ProtNLM"/>
    </source>
</evidence>
<comment type="caution">
    <text evidence="1">The sequence shown here is derived from an EMBL/GenBank/DDBJ whole genome shotgun (WGS) entry which is preliminary data.</text>
</comment>
<dbReference type="EMBL" id="JASITI010000020">
    <property type="protein sequence ID" value="MDK9497543.1"/>
    <property type="molecule type" value="Genomic_DNA"/>
</dbReference>
<accession>A0ABT7GV90</accession>
<proteinExistence type="predicted"/>
<reference evidence="1 2" key="1">
    <citation type="submission" date="2023-05" db="EMBL/GenBank/DDBJ databases">
        <title>Sequencing and Assembly of Streptomyces sp. NP73.</title>
        <authorList>
            <person name="Konwar A.N."/>
            <person name="Saikia K."/>
            <person name="Thakur D."/>
        </authorList>
    </citation>
    <scope>NUCLEOTIDE SEQUENCE [LARGE SCALE GENOMIC DNA]</scope>
    <source>
        <strain evidence="1 2">NP73</strain>
    </source>
</reference>
<evidence type="ECO:0000313" key="2">
    <source>
        <dbReference type="Proteomes" id="UP001223390"/>
    </source>
</evidence>
<dbReference type="RefSeq" id="WP_285343322.1">
    <property type="nucleotide sequence ID" value="NZ_JASITI010000020.1"/>
</dbReference>
<evidence type="ECO:0000313" key="1">
    <source>
        <dbReference type="EMBL" id="MDK9497543.1"/>
    </source>
</evidence>
<protein>
    <recommendedName>
        <fullName evidence="3">MarR family transcriptional regulator</fullName>
    </recommendedName>
</protein>
<dbReference type="Proteomes" id="UP001223390">
    <property type="component" value="Unassembled WGS sequence"/>
</dbReference>